<dbReference type="AlphaFoldDB" id="A0A160SWP7"/>
<dbReference type="Proteomes" id="UP000243633">
    <property type="component" value="Chromosome 1"/>
</dbReference>
<dbReference type="PANTHER" id="PTHR21089:SF1">
    <property type="entry name" value="BIFUNCTIONAL 3-DEHYDROQUINATE DEHYDRATASE_SHIKIMATE DEHYDROGENASE, CHLOROPLASTIC"/>
    <property type="match status" value="1"/>
</dbReference>
<dbReference type="GO" id="GO:0009073">
    <property type="term" value="P:aromatic amino acid family biosynthetic process"/>
    <property type="evidence" value="ECO:0007669"/>
    <property type="project" value="UniProtKB-KW"/>
</dbReference>
<evidence type="ECO:0000256" key="5">
    <source>
        <dbReference type="ARBA" id="ARBA00023002"/>
    </source>
</evidence>
<evidence type="ECO:0000256" key="4">
    <source>
        <dbReference type="ARBA" id="ARBA00022857"/>
    </source>
</evidence>
<feature type="domain" description="Shikimate dehydrogenase substrate binding N-terminal" evidence="8">
    <location>
        <begin position="5"/>
        <end position="88"/>
    </location>
</feature>
<proteinExistence type="predicted"/>
<dbReference type="CDD" id="cd01065">
    <property type="entry name" value="NAD_bind_Shikimate_DH"/>
    <property type="match status" value="1"/>
</dbReference>
<comment type="catalytic activity">
    <reaction evidence="7">
        <text>shikimate + NADP(+) = 3-dehydroshikimate + NADPH + H(+)</text>
        <dbReference type="Rhea" id="RHEA:17737"/>
        <dbReference type="ChEBI" id="CHEBI:15378"/>
        <dbReference type="ChEBI" id="CHEBI:16630"/>
        <dbReference type="ChEBI" id="CHEBI:36208"/>
        <dbReference type="ChEBI" id="CHEBI:57783"/>
        <dbReference type="ChEBI" id="CHEBI:58349"/>
        <dbReference type="EC" id="1.1.1.25"/>
    </reaction>
</comment>
<dbReference type="EC" id="1.1.1.25" evidence="2"/>
<evidence type="ECO:0000256" key="1">
    <source>
        <dbReference type="ARBA" id="ARBA00004871"/>
    </source>
</evidence>
<dbReference type="Pfam" id="PF08501">
    <property type="entry name" value="Shikimate_dh_N"/>
    <property type="match status" value="1"/>
</dbReference>
<comment type="pathway">
    <text evidence="1">Metabolic intermediate biosynthesis; chorismate biosynthesis; chorismate from D-erythrose 4-phosphate and phosphoenolpyruvate: step 4/7.</text>
</comment>
<evidence type="ECO:0000313" key="10">
    <source>
        <dbReference type="Proteomes" id="UP000243633"/>
    </source>
</evidence>
<organism evidence="9 10">
    <name type="scientific">Buchnera aphidicola subsp. Tuberolachnus salignus</name>
    <dbReference type="NCBI Taxonomy" id="98804"/>
    <lineage>
        <taxon>Bacteria</taxon>
        <taxon>Pseudomonadati</taxon>
        <taxon>Pseudomonadota</taxon>
        <taxon>Gammaproteobacteria</taxon>
        <taxon>Enterobacterales</taxon>
        <taxon>Erwiniaceae</taxon>
        <taxon>Buchnera</taxon>
    </lineage>
</organism>
<dbReference type="GO" id="GO:0019632">
    <property type="term" value="P:shikimate metabolic process"/>
    <property type="evidence" value="ECO:0007669"/>
    <property type="project" value="InterPro"/>
</dbReference>
<evidence type="ECO:0000256" key="2">
    <source>
        <dbReference type="ARBA" id="ARBA00012962"/>
    </source>
</evidence>
<dbReference type="InterPro" id="IPR022893">
    <property type="entry name" value="Shikimate_DH_fam"/>
</dbReference>
<keyword evidence="10" id="KW-1185">Reference proteome</keyword>
<keyword evidence="6" id="KW-0057">Aromatic amino acid biosynthesis</keyword>
<keyword evidence="4" id="KW-0521">NADP</keyword>
<dbReference type="GO" id="GO:0008652">
    <property type="term" value="P:amino acid biosynthetic process"/>
    <property type="evidence" value="ECO:0007669"/>
    <property type="project" value="UniProtKB-KW"/>
</dbReference>
<dbReference type="SUPFAM" id="SSF53223">
    <property type="entry name" value="Aminoacid dehydrogenase-like, N-terminal domain"/>
    <property type="match status" value="1"/>
</dbReference>
<dbReference type="EMBL" id="LN890285">
    <property type="protein sequence ID" value="CUR53292.1"/>
    <property type="molecule type" value="Genomic_DNA"/>
</dbReference>
<dbReference type="InterPro" id="IPR011342">
    <property type="entry name" value="Shikimate_DH"/>
</dbReference>
<evidence type="ECO:0000256" key="7">
    <source>
        <dbReference type="ARBA" id="ARBA00049442"/>
    </source>
</evidence>
<dbReference type="NCBIfam" id="TIGR00507">
    <property type="entry name" value="aroE"/>
    <property type="match status" value="1"/>
</dbReference>
<dbReference type="PATRIC" id="fig|98804.3.peg.311"/>
<name>A0A160SWP7_BUCTT</name>
<dbReference type="Gene3D" id="3.40.50.10860">
    <property type="entry name" value="Leucine Dehydrogenase, chain A, domain 1"/>
    <property type="match status" value="1"/>
</dbReference>
<gene>
    <name evidence="9" type="primary">aroE</name>
    <name evidence="9" type="ORF">BTSPAZIEG_0333</name>
</gene>
<dbReference type="GO" id="GO:0004764">
    <property type="term" value="F:shikimate 3-dehydrogenase (NADP+) activity"/>
    <property type="evidence" value="ECO:0007669"/>
    <property type="project" value="UniProtKB-EC"/>
</dbReference>
<dbReference type="InterPro" id="IPR013708">
    <property type="entry name" value="Shikimate_DH-bd_N"/>
</dbReference>
<reference evidence="10" key="1">
    <citation type="submission" date="2015-10" db="EMBL/GenBank/DDBJ databases">
        <authorList>
            <person name="Manzano-Marin A."/>
            <person name="Manzano-Marin A."/>
        </authorList>
    </citation>
    <scope>NUCLEOTIDE SEQUENCE [LARGE SCALE GENOMIC DNA]</scope>
    <source>
        <strain evidence="10">BTs</strain>
    </source>
</reference>
<dbReference type="GO" id="GO:0009423">
    <property type="term" value="P:chorismate biosynthetic process"/>
    <property type="evidence" value="ECO:0007669"/>
    <property type="project" value="TreeGrafter"/>
</dbReference>
<keyword evidence="5 9" id="KW-0560">Oxidoreductase</keyword>
<dbReference type="GO" id="GO:0005829">
    <property type="term" value="C:cytosol"/>
    <property type="evidence" value="ECO:0007669"/>
    <property type="project" value="TreeGrafter"/>
</dbReference>
<sequence length="272" mass="31162">MIIGLFGNPINHSLSPIIHKHFSKKLKIFYLYKTFLCTKKNFMNLLLNFLKHKNHIGANITVPFKNQTYKIFNNFLYHSTQSCTVNTLFKNSNSLIIGNNTDGLGLLYDLKRLKFLKPLCYILLLGSGGAAKSVISSLLNFKCIIYVLNRTISNAEKLVHFFSLKGKIFIFNNKKKVFFDLIINATSSSIVNESPFFPSNIIHNKICCYDMFYHKKNILTSFLLKCQSLGAKKLSDGLGMLVSQAAYSCLHWFGKMPNIKKTLLYMNQQREL</sequence>
<dbReference type="InterPro" id="IPR046346">
    <property type="entry name" value="Aminoacid_DH-like_N_sf"/>
</dbReference>
<evidence type="ECO:0000256" key="3">
    <source>
        <dbReference type="ARBA" id="ARBA00022605"/>
    </source>
</evidence>
<dbReference type="GO" id="GO:0050661">
    <property type="term" value="F:NADP binding"/>
    <property type="evidence" value="ECO:0007669"/>
    <property type="project" value="InterPro"/>
</dbReference>
<evidence type="ECO:0000259" key="8">
    <source>
        <dbReference type="Pfam" id="PF08501"/>
    </source>
</evidence>
<dbReference type="Gene3D" id="3.40.50.720">
    <property type="entry name" value="NAD(P)-binding Rossmann-like Domain"/>
    <property type="match status" value="1"/>
</dbReference>
<dbReference type="STRING" id="98804.BTSPAZIEG_0333"/>
<dbReference type="InterPro" id="IPR036291">
    <property type="entry name" value="NAD(P)-bd_dom_sf"/>
</dbReference>
<accession>A0A160SWP7</accession>
<evidence type="ECO:0000313" key="9">
    <source>
        <dbReference type="EMBL" id="CUR53292.1"/>
    </source>
</evidence>
<evidence type="ECO:0000256" key="6">
    <source>
        <dbReference type="ARBA" id="ARBA00023141"/>
    </source>
</evidence>
<protein>
    <recommendedName>
        <fullName evidence="2">shikimate dehydrogenase (NADP(+))</fullName>
        <ecNumber evidence="2">1.1.1.25</ecNumber>
    </recommendedName>
</protein>
<keyword evidence="3" id="KW-0028">Amino-acid biosynthesis</keyword>
<dbReference type="SUPFAM" id="SSF51735">
    <property type="entry name" value="NAD(P)-binding Rossmann-fold domains"/>
    <property type="match status" value="1"/>
</dbReference>
<dbReference type="PANTHER" id="PTHR21089">
    <property type="entry name" value="SHIKIMATE DEHYDROGENASE"/>
    <property type="match status" value="1"/>
</dbReference>
<dbReference type="NCBIfam" id="NF001310">
    <property type="entry name" value="PRK00258.1-2"/>
    <property type="match status" value="1"/>
</dbReference>